<dbReference type="InterPro" id="IPR013320">
    <property type="entry name" value="ConA-like_dom_sf"/>
</dbReference>
<proteinExistence type="predicted"/>
<name>A0A0B8QG44_9VIBR</name>
<accession>A0A0B8QG44</accession>
<sequence>MMTIPRELRLVGDRIAQYPLSELEDLRTESFEIEASQQLTSGAFELELSADDQFSFELCNDSGDKVTFSGSSEEFCLDRSQSTYLYAEQFGQVRFAKRGLKKQNICVFVDNSSLEIFCDNGETVFTSRIFIQDMNRLVVTGAEGTLHYLKANQFTQ</sequence>
<dbReference type="SUPFAM" id="SSF49899">
    <property type="entry name" value="Concanavalin A-like lectins/glucanases"/>
    <property type="match status" value="1"/>
</dbReference>
<evidence type="ECO:0000259" key="1">
    <source>
        <dbReference type="Pfam" id="PF08244"/>
    </source>
</evidence>
<keyword evidence="2" id="KW-0378">Hydrolase</keyword>
<evidence type="ECO:0000313" key="2">
    <source>
        <dbReference type="EMBL" id="GAM74138.1"/>
    </source>
</evidence>
<dbReference type="EMBL" id="BBSC01000002">
    <property type="protein sequence ID" value="GAM74138.1"/>
    <property type="molecule type" value="Genomic_DNA"/>
</dbReference>
<gene>
    <name evidence="2" type="ORF">JCM19241_5334</name>
</gene>
<dbReference type="GO" id="GO:0016787">
    <property type="term" value="F:hydrolase activity"/>
    <property type="evidence" value="ECO:0007669"/>
    <property type="project" value="UniProtKB-KW"/>
</dbReference>
<reference evidence="2 3" key="1">
    <citation type="submission" date="2015-01" db="EMBL/GenBank/DDBJ databases">
        <title>Vibrio sp. C94 JCM 19241 whole genome shotgun sequence.</title>
        <authorList>
            <person name="Sawabe T."/>
            <person name="Meirelles P."/>
            <person name="Feng G."/>
            <person name="Sayaka M."/>
            <person name="Hattori M."/>
            <person name="Ohkuma M."/>
        </authorList>
    </citation>
    <scope>NUCLEOTIDE SEQUENCE [LARGE SCALE GENOMIC DNA]</scope>
    <source>
        <strain evidence="3">JCM 19241</strain>
    </source>
</reference>
<dbReference type="InterPro" id="IPR051214">
    <property type="entry name" value="GH32_Enzymes"/>
</dbReference>
<dbReference type="STRING" id="1481914.JCM19241_5334"/>
<dbReference type="PANTHER" id="PTHR43101:SF1">
    <property type="entry name" value="BETA-FRUCTOSIDASE"/>
    <property type="match status" value="1"/>
</dbReference>
<dbReference type="AlphaFoldDB" id="A0A0B8QG44"/>
<comment type="caution">
    <text evidence="2">The sequence shown here is derived from an EMBL/GenBank/DDBJ whole genome shotgun (WGS) entry which is preliminary data.</text>
</comment>
<dbReference type="Proteomes" id="UP000031666">
    <property type="component" value="Unassembled WGS sequence"/>
</dbReference>
<dbReference type="Pfam" id="PF08244">
    <property type="entry name" value="Glyco_hydro_32C"/>
    <property type="match status" value="1"/>
</dbReference>
<dbReference type="InterPro" id="IPR013189">
    <property type="entry name" value="Glyco_hydro_32_C"/>
</dbReference>
<protein>
    <submittedName>
        <fullName evidence="2">Sucrose-6-phosphate hydrolase</fullName>
    </submittedName>
</protein>
<evidence type="ECO:0000313" key="3">
    <source>
        <dbReference type="Proteomes" id="UP000031666"/>
    </source>
</evidence>
<feature type="domain" description="Glycosyl hydrolase family 32 C-terminal" evidence="1">
    <location>
        <begin position="39"/>
        <end position="137"/>
    </location>
</feature>
<dbReference type="PANTHER" id="PTHR43101">
    <property type="entry name" value="BETA-FRUCTOSIDASE"/>
    <property type="match status" value="1"/>
</dbReference>
<reference evidence="2 3" key="2">
    <citation type="submission" date="2015-01" db="EMBL/GenBank/DDBJ databases">
        <authorList>
            <consortium name="NBRP consortium"/>
            <person name="Sawabe T."/>
            <person name="Meirelles P."/>
            <person name="Feng G."/>
            <person name="Sayaka M."/>
            <person name="Hattori M."/>
            <person name="Ohkuma M."/>
        </authorList>
    </citation>
    <scope>NUCLEOTIDE SEQUENCE [LARGE SCALE GENOMIC DNA]</scope>
    <source>
        <strain evidence="3">JCM 19241</strain>
    </source>
</reference>
<dbReference type="Gene3D" id="2.60.120.560">
    <property type="entry name" value="Exo-inulinase, domain 1"/>
    <property type="match status" value="1"/>
</dbReference>
<organism evidence="2 3">
    <name type="scientific">Vibrio ishigakensis</name>
    <dbReference type="NCBI Taxonomy" id="1481914"/>
    <lineage>
        <taxon>Bacteria</taxon>
        <taxon>Pseudomonadati</taxon>
        <taxon>Pseudomonadota</taxon>
        <taxon>Gammaproteobacteria</taxon>
        <taxon>Vibrionales</taxon>
        <taxon>Vibrionaceae</taxon>
        <taxon>Vibrio</taxon>
    </lineage>
</organism>